<dbReference type="GO" id="GO:0004803">
    <property type="term" value="F:transposase activity"/>
    <property type="evidence" value="ECO:0007669"/>
    <property type="project" value="InterPro"/>
</dbReference>
<dbReference type="InterPro" id="IPR036515">
    <property type="entry name" value="Transposase_17_sf"/>
</dbReference>
<accession>A0A517MC53</accession>
<name>A0A517MC53_9BACT</name>
<dbReference type="GO" id="GO:0006313">
    <property type="term" value="P:DNA transposition"/>
    <property type="evidence" value="ECO:0007669"/>
    <property type="project" value="InterPro"/>
</dbReference>
<dbReference type="Pfam" id="PF01797">
    <property type="entry name" value="Y1_Tnp"/>
    <property type="match status" value="1"/>
</dbReference>
<sequence length="226" mass="26312">MPRPLRSDVAGQIYHALNRGNKRQTVFHKAEDYEAFERVIAEGLANHPVDMLSYCWMPNHWHMVLVPQEDGAMGRFLHWVTMTHSARHHAHFQTTGTGHVYQGRFKSFPIQDDEHFFVVCRYVERNAYAAGLCETAEAWRWGSLWNWATGRSPISLAKWPVPRLPNWIQRVNQAIGEKERKQLLRCIERGQPFGESGWVESTARSLNLESTLRNRGRPKKIIQIKK</sequence>
<dbReference type="OrthoDB" id="277009at2"/>
<feature type="domain" description="Transposase IS200-like" evidence="1">
    <location>
        <begin position="9"/>
        <end position="126"/>
    </location>
</feature>
<organism evidence="2 3">
    <name type="scientific">Roseimaritima multifibrata</name>
    <dbReference type="NCBI Taxonomy" id="1930274"/>
    <lineage>
        <taxon>Bacteria</taxon>
        <taxon>Pseudomonadati</taxon>
        <taxon>Planctomycetota</taxon>
        <taxon>Planctomycetia</taxon>
        <taxon>Pirellulales</taxon>
        <taxon>Pirellulaceae</taxon>
        <taxon>Roseimaritima</taxon>
    </lineage>
</organism>
<dbReference type="EMBL" id="CP036262">
    <property type="protein sequence ID" value="QDS92445.1"/>
    <property type="molecule type" value="Genomic_DNA"/>
</dbReference>
<gene>
    <name evidence="2" type="ORF">FF011L_11880</name>
</gene>
<evidence type="ECO:0000259" key="1">
    <source>
        <dbReference type="SMART" id="SM01321"/>
    </source>
</evidence>
<dbReference type="Gene3D" id="3.30.70.1290">
    <property type="entry name" value="Transposase IS200-like"/>
    <property type="match status" value="1"/>
</dbReference>
<dbReference type="KEGG" id="rml:FF011L_11880"/>
<dbReference type="SMART" id="SM01321">
    <property type="entry name" value="Y1_Tnp"/>
    <property type="match status" value="1"/>
</dbReference>
<protein>
    <submittedName>
        <fullName evidence="2">Transposase IS200 like protein</fullName>
    </submittedName>
</protein>
<evidence type="ECO:0000313" key="3">
    <source>
        <dbReference type="Proteomes" id="UP000320672"/>
    </source>
</evidence>
<dbReference type="SUPFAM" id="SSF143422">
    <property type="entry name" value="Transposase IS200-like"/>
    <property type="match status" value="1"/>
</dbReference>
<dbReference type="PANTHER" id="PTHR34322">
    <property type="entry name" value="TRANSPOSASE, Y1_TNP DOMAIN-CONTAINING"/>
    <property type="match status" value="1"/>
</dbReference>
<proteinExistence type="predicted"/>
<dbReference type="InterPro" id="IPR002686">
    <property type="entry name" value="Transposase_17"/>
</dbReference>
<dbReference type="AlphaFoldDB" id="A0A517MC53"/>
<dbReference type="RefSeq" id="WP_145350698.1">
    <property type="nucleotide sequence ID" value="NZ_CP036262.1"/>
</dbReference>
<dbReference type="Proteomes" id="UP000320672">
    <property type="component" value="Chromosome"/>
</dbReference>
<keyword evidence="3" id="KW-1185">Reference proteome</keyword>
<reference evidence="2 3" key="1">
    <citation type="submission" date="2019-02" db="EMBL/GenBank/DDBJ databases">
        <title>Deep-cultivation of Planctomycetes and their phenomic and genomic characterization uncovers novel biology.</title>
        <authorList>
            <person name="Wiegand S."/>
            <person name="Jogler M."/>
            <person name="Boedeker C."/>
            <person name="Pinto D."/>
            <person name="Vollmers J."/>
            <person name="Rivas-Marin E."/>
            <person name="Kohn T."/>
            <person name="Peeters S.H."/>
            <person name="Heuer A."/>
            <person name="Rast P."/>
            <person name="Oberbeckmann S."/>
            <person name="Bunk B."/>
            <person name="Jeske O."/>
            <person name="Meyerdierks A."/>
            <person name="Storesund J.E."/>
            <person name="Kallscheuer N."/>
            <person name="Luecker S."/>
            <person name="Lage O.M."/>
            <person name="Pohl T."/>
            <person name="Merkel B.J."/>
            <person name="Hornburger P."/>
            <person name="Mueller R.-W."/>
            <person name="Bruemmer F."/>
            <person name="Labrenz M."/>
            <person name="Spormann A.M."/>
            <person name="Op den Camp H."/>
            <person name="Overmann J."/>
            <person name="Amann R."/>
            <person name="Jetten M.S.M."/>
            <person name="Mascher T."/>
            <person name="Medema M.H."/>
            <person name="Devos D.P."/>
            <person name="Kaster A.-K."/>
            <person name="Ovreas L."/>
            <person name="Rohde M."/>
            <person name="Galperin M.Y."/>
            <person name="Jogler C."/>
        </authorList>
    </citation>
    <scope>NUCLEOTIDE SEQUENCE [LARGE SCALE GENOMIC DNA]</scope>
    <source>
        <strain evidence="2 3">FF011L</strain>
    </source>
</reference>
<dbReference type="PANTHER" id="PTHR34322:SF2">
    <property type="entry name" value="TRANSPOSASE IS200-LIKE DOMAIN-CONTAINING PROTEIN"/>
    <property type="match status" value="1"/>
</dbReference>
<evidence type="ECO:0000313" key="2">
    <source>
        <dbReference type="EMBL" id="QDS92445.1"/>
    </source>
</evidence>
<dbReference type="GO" id="GO:0003677">
    <property type="term" value="F:DNA binding"/>
    <property type="evidence" value="ECO:0007669"/>
    <property type="project" value="InterPro"/>
</dbReference>